<dbReference type="UniPathway" id="UPA00557">
    <property type="reaction ID" value="UER00614"/>
</dbReference>
<protein>
    <recommendedName>
        <fullName evidence="7 18">Phosphatidate cytidylyltransferase</fullName>
        <ecNumber evidence="6 18">2.7.7.41</ecNumber>
    </recommendedName>
</protein>
<evidence type="ECO:0000256" key="6">
    <source>
        <dbReference type="ARBA" id="ARBA00012487"/>
    </source>
</evidence>
<accession>A0A449BCT3</accession>
<dbReference type="AlphaFoldDB" id="A0A449BCT3"/>
<keyword evidence="14" id="KW-0443">Lipid metabolism</keyword>
<feature type="transmembrane region" description="Helical" evidence="19">
    <location>
        <begin position="88"/>
        <end position="109"/>
    </location>
</feature>
<dbReference type="Proteomes" id="UP000289841">
    <property type="component" value="Chromosome"/>
</dbReference>
<feature type="transmembrane region" description="Helical" evidence="19">
    <location>
        <begin position="121"/>
        <end position="139"/>
    </location>
</feature>
<evidence type="ECO:0000256" key="8">
    <source>
        <dbReference type="ARBA" id="ARBA00022475"/>
    </source>
</evidence>
<dbReference type="PANTHER" id="PTHR46382:SF1">
    <property type="entry name" value="PHOSPHATIDATE CYTIDYLYLTRANSFERASE"/>
    <property type="match status" value="1"/>
</dbReference>
<keyword evidence="10 18" id="KW-0808">Transferase</keyword>
<evidence type="ECO:0000256" key="9">
    <source>
        <dbReference type="ARBA" id="ARBA00022516"/>
    </source>
</evidence>
<keyword evidence="8" id="KW-1003">Cell membrane</keyword>
<comment type="catalytic activity">
    <reaction evidence="1 18">
        <text>a 1,2-diacyl-sn-glycero-3-phosphate + CTP + H(+) = a CDP-1,2-diacyl-sn-glycerol + diphosphate</text>
        <dbReference type="Rhea" id="RHEA:16229"/>
        <dbReference type="ChEBI" id="CHEBI:15378"/>
        <dbReference type="ChEBI" id="CHEBI:33019"/>
        <dbReference type="ChEBI" id="CHEBI:37563"/>
        <dbReference type="ChEBI" id="CHEBI:58332"/>
        <dbReference type="ChEBI" id="CHEBI:58608"/>
        <dbReference type="EC" id="2.7.7.41"/>
    </reaction>
</comment>
<evidence type="ECO:0000256" key="15">
    <source>
        <dbReference type="ARBA" id="ARBA00023136"/>
    </source>
</evidence>
<evidence type="ECO:0000256" key="2">
    <source>
        <dbReference type="ARBA" id="ARBA00004651"/>
    </source>
</evidence>
<evidence type="ECO:0000256" key="19">
    <source>
        <dbReference type="SAM" id="Phobius"/>
    </source>
</evidence>
<dbReference type="GO" id="GO:0004605">
    <property type="term" value="F:phosphatidate cytidylyltransferase activity"/>
    <property type="evidence" value="ECO:0007669"/>
    <property type="project" value="UniProtKB-EC"/>
</dbReference>
<dbReference type="EC" id="2.7.7.41" evidence="6 18"/>
<evidence type="ECO:0000256" key="11">
    <source>
        <dbReference type="ARBA" id="ARBA00022692"/>
    </source>
</evidence>
<evidence type="ECO:0000256" key="18">
    <source>
        <dbReference type="RuleBase" id="RU003938"/>
    </source>
</evidence>
<keyword evidence="16" id="KW-0594">Phospholipid biosynthesis</keyword>
<dbReference type="PANTHER" id="PTHR46382">
    <property type="entry name" value="PHOSPHATIDATE CYTIDYLYLTRANSFERASE"/>
    <property type="match status" value="1"/>
</dbReference>
<evidence type="ECO:0000256" key="13">
    <source>
        <dbReference type="ARBA" id="ARBA00022989"/>
    </source>
</evidence>
<dbReference type="InterPro" id="IPR000374">
    <property type="entry name" value="PC_trans"/>
</dbReference>
<evidence type="ECO:0000256" key="17">
    <source>
        <dbReference type="ARBA" id="ARBA00023264"/>
    </source>
</evidence>
<dbReference type="GO" id="GO:0016024">
    <property type="term" value="P:CDP-diacylglycerol biosynthetic process"/>
    <property type="evidence" value="ECO:0007669"/>
    <property type="project" value="UniProtKB-UniPathway"/>
</dbReference>
<keyword evidence="21" id="KW-1185">Reference proteome</keyword>
<feature type="transmembrane region" description="Helical" evidence="19">
    <location>
        <begin position="59"/>
        <end position="76"/>
    </location>
</feature>
<keyword evidence="11 18" id="KW-0812">Transmembrane</keyword>
<keyword evidence="12 18" id="KW-0548">Nucleotidyltransferase</keyword>
<dbReference type="RefSeq" id="WP_026390897.1">
    <property type="nucleotide sequence ID" value="NZ_LR215048.1"/>
</dbReference>
<dbReference type="EMBL" id="LR215048">
    <property type="protein sequence ID" value="VEU80259.1"/>
    <property type="molecule type" value="Genomic_DNA"/>
</dbReference>
<name>A0A449BCT3_HAPAX</name>
<feature type="transmembrane region" description="Helical" evidence="19">
    <location>
        <begin position="5"/>
        <end position="22"/>
    </location>
</feature>
<keyword evidence="13 19" id="KW-1133">Transmembrane helix</keyword>
<dbReference type="OrthoDB" id="9799199at2"/>
<comment type="pathway">
    <text evidence="3 18">Phospholipid metabolism; CDP-diacylglycerol biosynthesis; CDP-diacylglycerol from sn-glycerol 3-phosphate: step 3/3.</text>
</comment>
<evidence type="ECO:0000256" key="10">
    <source>
        <dbReference type="ARBA" id="ARBA00022679"/>
    </source>
</evidence>
<evidence type="ECO:0000256" key="14">
    <source>
        <dbReference type="ARBA" id="ARBA00023098"/>
    </source>
</evidence>
<reference evidence="20 21" key="1">
    <citation type="submission" date="2019-01" db="EMBL/GenBank/DDBJ databases">
        <authorList>
            <consortium name="Pathogen Informatics"/>
        </authorList>
    </citation>
    <scope>NUCLEOTIDE SEQUENCE [LARGE SCALE GENOMIC DNA]</scope>
    <source>
        <strain evidence="20 21">NCTC10138</strain>
    </source>
</reference>
<dbReference type="GO" id="GO:0005886">
    <property type="term" value="C:plasma membrane"/>
    <property type="evidence" value="ECO:0007669"/>
    <property type="project" value="UniProtKB-SubCell"/>
</dbReference>
<feature type="transmembrane region" description="Helical" evidence="19">
    <location>
        <begin position="185"/>
        <end position="207"/>
    </location>
</feature>
<keyword evidence="9" id="KW-0444">Lipid biosynthesis</keyword>
<dbReference type="KEGG" id="aaxa:NCTC10138_00619"/>
<dbReference type="Pfam" id="PF01148">
    <property type="entry name" value="CTP_transf_1"/>
    <property type="match status" value="1"/>
</dbReference>
<evidence type="ECO:0000313" key="21">
    <source>
        <dbReference type="Proteomes" id="UP000289841"/>
    </source>
</evidence>
<comment type="pathway">
    <text evidence="4">Lipid metabolism.</text>
</comment>
<evidence type="ECO:0000256" key="16">
    <source>
        <dbReference type="ARBA" id="ARBA00023209"/>
    </source>
</evidence>
<evidence type="ECO:0000256" key="5">
    <source>
        <dbReference type="ARBA" id="ARBA00010185"/>
    </source>
</evidence>
<evidence type="ECO:0000313" key="20">
    <source>
        <dbReference type="EMBL" id="VEU80259.1"/>
    </source>
</evidence>
<evidence type="ECO:0000256" key="3">
    <source>
        <dbReference type="ARBA" id="ARBA00005119"/>
    </source>
</evidence>
<feature type="transmembrane region" description="Helical" evidence="19">
    <location>
        <begin position="237"/>
        <end position="257"/>
    </location>
</feature>
<organism evidence="20 21">
    <name type="scientific">Haploplasma axanthum</name>
    <name type="common">Acholeplasma axanthum</name>
    <dbReference type="NCBI Taxonomy" id="29552"/>
    <lineage>
        <taxon>Bacteria</taxon>
        <taxon>Bacillati</taxon>
        <taxon>Mycoplasmatota</taxon>
        <taxon>Mollicutes</taxon>
        <taxon>Acholeplasmatales</taxon>
        <taxon>Acholeplasmataceae</taxon>
        <taxon>Haploplasma</taxon>
    </lineage>
</organism>
<gene>
    <name evidence="20" type="primary">cdsA</name>
    <name evidence="20" type="ORF">NCTC10138_00619</name>
</gene>
<evidence type="ECO:0000256" key="1">
    <source>
        <dbReference type="ARBA" id="ARBA00001698"/>
    </source>
</evidence>
<sequence length="306" mass="33493">MKKRAITGLIMALVFIPLIIFPELVIPFQILMTIGVIIAGHEMVEMFNKEKPMGTRIKVITILLTLILFIATSFYTTKLENLNIINYIGPKFIIAVFLIVIIVLGLLVFKDDFKGNDIGKVILTVFYVGLGASSIVILRVLGLRFITYLFLTTVLTDVFAYTIGVKFGKHKMAPNISPKKSWEGAIGGTVVATIIAGTYGLLFGKIFPSGLFNPEGYKTLVDGISGLGNLDLLGQGLIIFPLTILLSTVGQIGDLVASKLKRTYDVKDFGNIFPGHGGVLDRFDSSFFASMFLVTMIMFLTATSLF</sequence>
<feature type="transmembrane region" description="Helical" evidence="19">
    <location>
        <begin position="145"/>
        <end position="164"/>
    </location>
</feature>
<dbReference type="PROSITE" id="PS01315">
    <property type="entry name" value="CDS"/>
    <property type="match status" value="1"/>
</dbReference>
<comment type="similarity">
    <text evidence="5 18">Belongs to the CDS family.</text>
</comment>
<feature type="transmembrane region" description="Helical" evidence="19">
    <location>
        <begin position="287"/>
        <end position="305"/>
    </location>
</feature>
<evidence type="ECO:0000256" key="7">
    <source>
        <dbReference type="ARBA" id="ARBA00019373"/>
    </source>
</evidence>
<comment type="subcellular location">
    <subcellularLocation>
        <location evidence="2">Cell membrane</location>
        <topology evidence="2">Multi-pass membrane protein</topology>
    </subcellularLocation>
</comment>
<keyword evidence="15 19" id="KW-0472">Membrane</keyword>
<keyword evidence="17" id="KW-1208">Phospholipid metabolism</keyword>
<evidence type="ECO:0000256" key="12">
    <source>
        <dbReference type="ARBA" id="ARBA00022695"/>
    </source>
</evidence>
<dbReference type="STRING" id="1278311.GCA_000428705_01465"/>
<proteinExistence type="inferred from homology"/>
<evidence type="ECO:0000256" key="4">
    <source>
        <dbReference type="ARBA" id="ARBA00005189"/>
    </source>
</evidence>